<comment type="caution">
    <text evidence="1">The sequence shown here is derived from an EMBL/GenBank/DDBJ whole genome shotgun (WGS) entry which is preliminary data.</text>
</comment>
<name>A0AC60QNC8_IXOPE</name>
<dbReference type="EMBL" id="JABSTQ010006435">
    <property type="protein sequence ID" value="KAG0437336.1"/>
    <property type="molecule type" value="Genomic_DNA"/>
</dbReference>
<accession>A0AC60QNC8</accession>
<evidence type="ECO:0000313" key="1">
    <source>
        <dbReference type="EMBL" id="KAG0437336.1"/>
    </source>
</evidence>
<sequence>MDKADAEEAAADSVDMSTSTASASPVPVGDAATSVDGTAQGADVTLKAELQDCLAGEVTAPSTRHAKAHDDGNAKAVGDVSMNDTVDSASGLTTKRTREDGSMDPAAASREEPPIRGIRVTPKPNITVDDRSAAKPPHSVCGTGPDWDLGVYAAGSQSPPLRREQAKAIRPEGLSEPLLPMWAPHGPHLFSYLGCKTRYRQR</sequence>
<proteinExistence type="predicted"/>
<reference evidence="1 2" key="1">
    <citation type="journal article" date="2020" name="Cell">
        <title>Large-Scale Comparative Analyses of Tick Genomes Elucidate Their Genetic Diversity and Vector Capacities.</title>
        <authorList>
            <consortium name="Tick Genome and Microbiome Consortium (TIGMIC)"/>
            <person name="Jia N."/>
            <person name="Wang J."/>
            <person name="Shi W."/>
            <person name="Du L."/>
            <person name="Sun Y."/>
            <person name="Zhan W."/>
            <person name="Jiang J.F."/>
            <person name="Wang Q."/>
            <person name="Zhang B."/>
            <person name="Ji P."/>
            <person name="Bell-Sakyi L."/>
            <person name="Cui X.M."/>
            <person name="Yuan T.T."/>
            <person name="Jiang B.G."/>
            <person name="Yang W.F."/>
            <person name="Lam T.T."/>
            <person name="Chang Q.C."/>
            <person name="Ding S.J."/>
            <person name="Wang X.J."/>
            <person name="Zhu J.G."/>
            <person name="Ruan X.D."/>
            <person name="Zhao L."/>
            <person name="Wei J.T."/>
            <person name="Ye R.Z."/>
            <person name="Que T.C."/>
            <person name="Du C.H."/>
            <person name="Zhou Y.H."/>
            <person name="Cheng J.X."/>
            <person name="Dai P.F."/>
            <person name="Guo W.B."/>
            <person name="Han X.H."/>
            <person name="Huang E.J."/>
            <person name="Li L.F."/>
            <person name="Wei W."/>
            <person name="Gao Y.C."/>
            <person name="Liu J.Z."/>
            <person name="Shao H.Z."/>
            <person name="Wang X."/>
            <person name="Wang C.C."/>
            <person name="Yang T.C."/>
            <person name="Huo Q.B."/>
            <person name="Li W."/>
            <person name="Chen H.Y."/>
            <person name="Chen S.E."/>
            <person name="Zhou L.G."/>
            <person name="Ni X.B."/>
            <person name="Tian J.H."/>
            <person name="Sheng Y."/>
            <person name="Liu T."/>
            <person name="Pan Y.S."/>
            <person name="Xia L.Y."/>
            <person name="Li J."/>
            <person name="Zhao F."/>
            <person name="Cao W.C."/>
        </authorList>
    </citation>
    <scope>NUCLEOTIDE SEQUENCE [LARGE SCALE GENOMIC DNA]</scope>
    <source>
        <strain evidence="1">Iper-2018</strain>
    </source>
</reference>
<keyword evidence="2" id="KW-1185">Reference proteome</keyword>
<evidence type="ECO:0000313" key="2">
    <source>
        <dbReference type="Proteomes" id="UP000805193"/>
    </source>
</evidence>
<gene>
    <name evidence="1" type="ORF">HPB47_017488</name>
</gene>
<organism evidence="1 2">
    <name type="scientific">Ixodes persulcatus</name>
    <name type="common">Taiga tick</name>
    <dbReference type="NCBI Taxonomy" id="34615"/>
    <lineage>
        <taxon>Eukaryota</taxon>
        <taxon>Metazoa</taxon>
        <taxon>Ecdysozoa</taxon>
        <taxon>Arthropoda</taxon>
        <taxon>Chelicerata</taxon>
        <taxon>Arachnida</taxon>
        <taxon>Acari</taxon>
        <taxon>Parasitiformes</taxon>
        <taxon>Ixodida</taxon>
        <taxon>Ixodoidea</taxon>
        <taxon>Ixodidae</taxon>
        <taxon>Ixodinae</taxon>
        <taxon>Ixodes</taxon>
    </lineage>
</organism>
<dbReference type="Proteomes" id="UP000805193">
    <property type="component" value="Unassembled WGS sequence"/>
</dbReference>
<protein>
    <submittedName>
        <fullName evidence="1">Uncharacterized protein</fullName>
    </submittedName>
</protein>